<dbReference type="GO" id="GO:0005634">
    <property type="term" value="C:nucleus"/>
    <property type="evidence" value="ECO:0007669"/>
    <property type="project" value="UniProtKB-SubCell"/>
</dbReference>
<evidence type="ECO:0000313" key="14">
    <source>
        <dbReference type="Proteomes" id="UP000030665"/>
    </source>
</evidence>
<keyword evidence="9" id="KW-0804">Transcription</keyword>
<proteinExistence type="predicted"/>
<dbReference type="GO" id="GO:0000981">
    <property type="term" value="F:DNA-binding transcription factor activity, RNA polymerase II-specific"/>
    <property type="evidence" value="ECO:0007669"/>
    <property type="project" value="TreeGrafter"/>
</dbReference>
<evidence type="ECO:0000256" key="5">
    <source>
        <dbReference type="ARBA" id="ARBA00022989"/>
    </source>
</evidence>
<dbReference type="InterPro" id="IPR036638">
    <property type="entry name" value="HLH_DNA-bd_sf"/>
</dbReference>
<keyword evidence="10" id="KW-0539">Nucleus</keyword>
<evidence type="ECO:0000256" key="2">
    <source>
        <dbReference type="ARBA" id="ARBA00004477"/>
    </source>
</evidence>
<dbReference type="SUPFAM" id="SSF47459">
    <property type="entry name" value="HLH, helix-loop-helix DNA-binding domain"/>
    <property type="match status" value="1"/>
</dbReference>
<evidence type="ECO:0000313" key="13">
    <source>
        <dbReference type="EMBL" id="CDW59217.1"/>
    </source>
</evidence>
<dbReference type="AlphaFoldDB" id="A0A077ZFQ9"/>
<evidence type="ECO:0000256" key="4">
    <source>
        <dbReference type="ARBA" id="ARBA00022824"/>
    </source>
</evidence>
<keyword evidence="7" id="KW-0238">DNA-binding</keyword>
<keyword evidence="6" id="KW-0805">Transcription regulation</keyword>
<keyword evidence="5" id="KW-1133">Transmembrane helix</keyword>
<dbReference type="Pfam" id="PF00010">
    <property type="entry name" value="HLH"/>
    <property type="match status" value="1"/>
</dbReference>
<keyword evidence="3" id="KW-0812">Transmembrane</keyword>
<evidence type="ECO:0000256" key="1">
    <source>
        <dbReference type="ARBA" id="ARBA00004123"/>
    </source>
</evidence>
<reference evidence="13" key="1">
    <citation type="submission" date="2014-01" db="EMBL/GenBank/DDBJ databases">
        <authorList>
            <person name="Aslett M."/>
        </authorList>
    </citation>
    <scope>NUCLEOTIDE SEQUENCE</scope>
</reference>
<dbReference type="OrthoDB" id="2133190at2759"/>
<evidence type="ECO:0000256" key="11">
    <source>
        <dbReference type="SAM" id="Coils"/>
    </source>
</evidence>
<dbReference type="SMART" id="SM00353">
    <property type="entry name" value="HLH"/>
    <property type="match status" value="1"/>
</dbReference>
<dbReference type="PANTHER" id="PTHR46062:SF1">
    <property type="entry name" value="LP12374P"/>
    <property type="match status" value="1"/>
</dbReference>
<accession>A0A077ZFQ9</accession>
<dbReference type="STRING" id="36087.A0A077ZFQ9"/>
<keyword evidence="11" id="KW-0175">Coiled coil</keyword>
<keyword evidence="14" id="KW-1185">Reference proteome</keyword>
<comment type="subcellular location">
    <subcellularLocation>
        <location evidence="2">Endoplasmic reticulum membrane</location>
        <topology evidence="2">Multi-pass membrane protein</topology>
    </subcellularLocation>
    <subcellularLocation>
        <location evidence="1">Nucleus</location>
    </subcellularLocation>
</comment>
<keyword evidence="8" id="KW-0472">Membrane</keyword>
<evidence type="ECO:0000259" key="12">
    <source>
        <dbReference type="PROSITE" id="PS50888"/>
    </source>
</evidence>
<reference evidence="13" key="2">
    <citation type="submission" date="2014-03" db="EMBL/GenBank/DDBJ databases">
        <title>The whipworm genome and dual-species transcriptomics of an intimate host-pathogen interaction.</title>
        <authorList>
            <person name="Foth B.J."/>
            <person name="Tsai I.J."/>
            <person name="Reid A.J."/>
            <person name="Bancroft A.J."/>
            <person name="Nichol S."/>
            <person name="Tracey A."/>
            <person name="Holroyd N."/>
            <person name="Cotton J.A."/>
            <person name="Stanley E.J."/>
            <person name="Zarowiecki M."/>
            <person name="Liu J.Z."/>
            <person name="Huckvale T."/>
            <person name="Cooper P.J."/>
            <person name="Grencis R.K."/>
            <person name="Berriman M."/>
        </authorList>
    </citation>
    <scope>NUCLEOTIDE SEQUENCE [LARGE SCALE GENOMIC DNA]</scope>
</reference>
<feature type="coiled-coil region" evidence="11">
    <location>
        <begin position="212"/>
        <end position="242"/>
    </location>
</feature>
<dbReference type="EMBL" id="HG806527">
    <property type="protein sequence ID" value="CDW59217.1"/>
    <property type="molecule type" value="Genomic_DNA"/>
</dbReference>
<dbReference type="GO" id="GO:0000978">
    <property type="term" value="F:RNA polymerase II cis-regulatory region sequence-specific DNA binding"/>
    <property type="evidence" value="ECO:0007669"/>
    <property type="project" value="TreeGrafter"/>
</dbReference>
<evidence type="ECO:0000256" key="7">
    <source>
        <dbReference type="ARBA" id="ARBA00023125"/>
    </source>
</evidence>
<dbReference type="GO" id="GO:0005789">
    <property type="term" value="C:endoplasmic reticulum membrane"/>
    <property type="evidence" value="ECO:0007669"/>
    <property type="project" value="UniProtKB-SubCell"/>
</dbReference>
<protein>
    <submittedName>
        <fullName evidence="13">Sterol regulatory element binding protein</fullName>
    </submittedName>
</protein>
<dbReference type="InterPro" id="IPR011598">
    <property type="entry name" value="bHLH_dom"/>
</dbReference>
<feature type="domain" description="BHLH" evidence="12">
    <location>
        <begin position="172"/>
        <end position="222"/>
    </location>
</feature>
<dbReference type="GO" id="GO:0046983">
    <property type="term" value="F:protein dimerization activity"/>
    <property type="evidence" value="ECO:0007669"/>
    <property type="project" value="InterPro"/>
</dbReference>
<dbReference type="PROSITE" id="PS50888">
    <property type="entry name" value="BHLH"/>
    <property type="match status" value="1"/>
</dbReference>
<evidence type="ECO:0000256" key="6">
    <source>
        <dbReference type="ARBA" id="ARBA00023015"/>
    </source>
</evidence>
<sequence length="342" mass="38520">MCLSWRSVLYTVTLAGRGGMMISASDNYVDYNGVARPTGWNGCIGLPKMEPSYRLTEHGQHKNQTTEMTSYWHHPAAPFYFCSQPTAKTAYHHSEAGIVRSFGEEEAMRGPSTIANNSSSTYLNGGERKDDELEIFSNLITSTPGSVVPPMLTIQSNEAAALSGLENLTSRRRRCAHSVIERRYRSSINERIAELKSLVAGTEAKLSKSAILRTAIEQLKRLRESNDSLRAENEHLQRLLSERRHDFLQSEHGGAYAHSTTMDASDWLNTDANVSFDHCQNGRQRFTQTIRIYRENSFTLADFVRWLSSVFSSCKNSYATSCLLFLLQLASDRLIVEMLRKS</sequence>
<dbReference type="PANTHER" id="PTHR46062">
    <property type="entry name" value="STEROL REGULATORY ELEMENT-BINDING PROTEIN"/>
    <property type="match status" value="1"/>
</dbReference>
<dbReference type="Gene3D" id="4.10.280.10">
    <property type="entry name" value="Helix-loop-helix DNA-binding domain"/>
    <property type="match status" value="1"/>
</dbReference>
<evidence type="ECO:0000256" key="10">
    <source>
        <dbReference type="ARBA" id="ARBA00023242"/>
    </source>
</evidence>
<evidence type="ECO:0000256" key="3">
    <source>
        <dbReference type="ARBA" id="ARBA00022692"/>
    </source>
</evidence>
<gene>
    <name evidence="13" type="ORF">TTRE_0000754701</name>
</gene>
<name>A0A077ZFQ9_TRITR</name>
<evidence type="ECO:0000256" key="8">
    <source>
        <dbReference type="ARBA" id="ARBA00023136"/>
    </source>
</evidence>
<dbReference type="Proteomes" id="UP000030665">
    <property type="component" value="Unassembled WGS sequence"/>
</dbReference>
<keyword evidence="4" id="KW-0256">Endoplasmic reticulum</keyword>
<evidence type="ECO:0000256" key="9">
    <source>
        <dbReference type="ARBA" id="ARBA00023163"/>
    </source>
</evidence>
<organism evidence="13 14">
    <name type="scientific">Trichuris trichiura</name>
    <name type="common">Whipworm</name>
    <name type="synonym">Trichocephalus trichiurus</name>
    <dbReference type="NCBI Taxonomy" id="36087"/>
    <lineage>
        <taxon>Eukaryota</taxon>
        <taxon>Metazoa</taxon>
        <taxon>Ecdysozoa</taxon>
        <taxon>Nematoda</taxon>
        <taxon>Enoplea</taxon>
        <taxon>Dorylaimia</taxon>
        <taxon>Trichinellida</taxon>
        <taxon>Trichuridae</taxon>
        <taxon>Trichuris</taxon>
    </lineage>
</organism>